<keyword evidence="2" id="KW-1185">Reference proteome</keyword>
<dbReference type="AlphaFoldDB" id="A0A2A4G673"/>
<accession>A0A2A4G673</accession>
<sequence length="150" mass="17860">MILKRYGKKKNLDQIQKVLEKGGQSYFQTLETVMFFFDWHSFFPSDKYGKGLLKEILKNLKRTEVIMAIIMDIEKIQTLPTNAMIFRLFQKGEKEEEESFFEQVERQYLGSNSFPDMDDTAVLKIRYERLRESFDDLKRDSSYVLENVKG</sequence>
<reference evidence="1 2" key="1">
    <citation type="submission" date="2017-04" db="EMBL/GenBank/DDBJ databases">
        <title>A new member of the family Flavobacteriaceae isolated from ascidians.</title>
        <authorList>
            <person name="Chen L."/>
        </authorList>
    </citation>
    <scope>NUCLEOTIDE SEQUENCE [LARGE SCALE GENOMIC DNA]</scope>
    <source>
        <strain evidence="1 2">HQA918</strain>
    </source>
</reference>
<protein>
    <submittedName>
        <fullName evidence="1">Uncharacterized protein</fullName>
    </submittedName>
</protein>
<evidence type="ECO:0000313" key="2">
    <source>
        <dbReference type="Proteomes" id="UP000219559"/>
    </source>
</evidence>
<dbReference type="NCBIfam" id="NF041200">
    <property type="entry name" value="mob_BfmA_Nterm"/>
    <property type="match status" value="1"/>
</dbReference>
<gene>
    <name evidence="1" type="ORF">B7P33_13030</name>
</gene>
<proteinExistence type="predicted"/>
<comment type="caution">
    <text evidence="1">The sequence shown here is derived from an EMBL/GenBank/DDBJ whole genome shotgun (WGS) entry which is preliminary data.</text>
</comment>
<dbReference type="Proteomes" id="UP000219559">
    <property type="component" value="Unassembled WGS sequence"/>
</dbReference>
<name>A0A2A4G673_9FLAO</name>
<dbReference type="InterPro" id="IPR048012">
    <property type="entry name" value="BfmA-like_N"/>
</dbReference>
<dbReference type="EMBL" id="NBWU01000004">
    <property type="protein sequence ID" value="PCE64147.1"/>
    <property type="molecule type" value="Genomic_DNA"/>
</dbReference>
<organism evidence="1 2">
    <name type="scientific">Sediminicola luteus</name>
    <dbReference type="NCBI Taxonomy" id="319238"/>
    <lineage>
        <taxon>Bacteria</taxon>
        <taxon>Pseudomonadati</taxon>
        <taxon>Bacteroidota</taxon>
        <taxon>Flavobacteriia</taxon>
        <taxon>Flavobacteriales</taxon>
        <taxon>Flavobacteriaceae</taxon>
        <taxon>Sediminicola</taxon>
    </lineage>
</organism>
<evidence type="ECO:0000313" key="1">
    <source>
        <dbReference type="EMBL" id="PCE64147.1"/>
    </source>
</evidence>